<feature type="compositionally biased region" description="Basic and acidic residues" evidence="1">
    <location>
        <begin position="88"/>
        <end position="108"/>
    </location>
</feature>
<evidence type="ECO:0000313" key="2">
    <source>
        <dbReference type="EMBL" id="MPM78791.1"/>
    </source>
</evidence>
<dbReference type="EMBL" id="VSSQ01028895">
    <property type="protein sequence ID" value="MPM78791.1"/>
    <property type="molecule type" value="Genomic_DNA"/>
</dbReference>
<feature type="compositionally biased region" description="Basic and acidic residues" evidence="1">
    <location>
        <begin position="1"/>
        <end position="12"/>
    </location>
</feature>
<sequence>MAEHRGEGERRPDRRGKPRAHDAHIAGEDEKVIAGDIEESAEKHRGGGEPGAAVVAQESGQHLVEDKQRNGEFYRLKVLPRKRQKSFLRAEEQQHPPVEKNDRYPTDG</sequence>
<gene>
    <name evidence="2" type="ORF">SDC9_125804</name>
</gene>
<protein>
    <submittedName>
        <fullName evidence="2">Uncharacterized protein</fullName>
    </submittedName>
</protein>
<proteinExistence type="predicted"/>
<dbReference type="AlphaFoldDB" id="A0A645CPE9"/>
<name>A0A645CPE9_9ZZZZ</name>
<reference evidence="2" key="1">
    <citation type="submission" date="2019-08" db="EMBL/GenBank/DDBJ databases">
        <authorList>
            <person name="Kucharzyk K."/>
            <person name="Murdoch R.W."/>
            <person name="Higgins S."/>
            <person name="Loffler F."/>
        </authorList>
    </citation>
    <scope>NUCLEOTIDE SEQUENCE</scope>
</reference>
<comment type="caution">
    <text evidence="2">The sequence shown here is derived from an EMBL/GenBank/DDBJ whole genome shotgun (WGS) entry which is preliminary data.</text>
</comment>
<evidence type="ECO:0000256" key="1">
    <source>
        <dbReference type="SAM" id="MobiDB-lite"/>
    </source>
</evidence>
<feature type="region of interest" description="Disordered" evidence="1">
    <location>
        <begin position="1"/>
        <end position="63"/>
    </location>
</feature>
<feature type="region of interest" description="Disordered" evidence="1">
    <location>
        <begin position="82"/>
        <end position="108"/>
    </location>
</feature>
<accession>A0A645CPE9</accession>
<organism evidence="2">
    <name type="scientific">bioreactor metagenome</name>
    <dbReference type="NCBI Taxonomy" id="1076179"/>
    <lineage>
        <taxon>unclassified sequences</taxon>
        <taxon>metagenomes</taxon>
        <taxon>ecological metagenomes</taxon>
    </lineage>
</organism>
<feature type="compositionally biased region" description="Basic and acidic residues" evidence="1">
    <location>
        <begin position="19"/>
        <end position="33"/>
    </location>
</feature>